<dbReference type="Gene3D" id="3.40.50.300">
    <property type="entry name" value="P-loop containing nucleotide triphosphate hydrolases"/>
    <property type="match status" value="2"/>
</dbReference>
<dbReference type="PROSITE" id="PS00513">
    <property type="entry name" value="ADENYLOSUCCIN_SYN_2"/>
    <property type="match status" value="1"/>
</dbReference>
<keyword evidence="4" id="KW-0378">Hydrolase</keyword>
<dbReference type="Pfam" id="PF23139">
    <property type="entry name" value="OB_YrrC"/>
    <property type="match status" value="1"/>
</dbReference>
<feature type="region of interest" description="Disordered" evidence="6">
    <location>
        <begin position="1"/>
        <end position="20"/>
    </location>
</feature>
<evidence type="ECO:0000256" key="1">
    <source>
        <dbReference type="ARBA" id="ARBA00022741"/>
    </source>
</evidence>
<dbReference type="InterPro" id="IPR027785">
    <property type="entry name" value="UvrD-like_helicase_C"/>
</dbReference>
<comment type="catalytic activity">
    <reaction evidence="4">
        <text>ATP + H2O = ADP + phosphate + H(+)</text>
        <dbReference type="Rhea" id="RHEA:13065"/>
        <dbReference type="ChEBI" id="CHEBI:15377"/>
        <dbReference type="ChEBI" id="CHEBI:15378"/>
        <dbReference type="ChEBI" id="CHEBI:30616"/>
        <dbReference type="ChEBI" id="CHEBI:43474"/>
        <dbReference type="ChEBI" id="CHEBI:456216"/>
        <dbReference type="EC" id="5.6.2.3"/>
    </reaction>
</comment>
<dbReference type="InterPro" id="IPR010994">
    <property type="entry name" value="RuvA_2-like"/>
</dbReference>
<dbReference type="Pfam" id="PF14520">
    <property type="entry name" value="HHH_5"/>
    <property type="match status" value="1"/>
</dbReference>
<dbReference type="SMART" id="SM00382">
    <property type="entry name" value="AAA"/>
    <property type="match status" value="1"/>
</dbReference>
<reference evidence="9" key="1">
    <citation type="submission" date="2021-02" db="EMBL/GenBank/DDBJ databases">
        <title>Skermanella TT6 skin isolate.</title>
        <authorList>
            <person name="Lee K."/>
            <person name="Ganzorig M."/>
        </authorList>
    </citation>
    <scope>NUCLEOTIDE SEQUENCE</scope>
    <source>
        <strain evidence="9">TT6</strain>
    </source>
</reference>
<dbReference type="InterPro" id="IPR006345">
    <property type="entry name" value="RecD2"/>
</dbReference>
<evidence type="ECO:0000313" key="9">
    <source>
        <dbReference type="EMBL" id="QQP92517.1"/>
    </source>
</evidence>
<dbReference type="Pfam" id="PF13538">
    <property type="entry name" value="UvrD_C_2"/>
    <property type="match status" value="1"/>
</dbReference>
<proteinExistence type="inferred from homology"/>
<feature type="domain" description="Helix-hairpin-helix DNA-binding motif class 1" evidence="7">
    <location>
        <begin position="202"/>
        <end position="221"/>
    </location>
</feature>
<evidence type="ECO:0000256" key="3">
    <source>
        <dbReference type="ARBA" id="ARBA00023134"/>
    </source>
</evidence>
<dbReference type="Gene3D" id="1.10.150.20">
    <property type="entry name" value="5' to 3' exonuclease, C-terminal subdomain"/>
    <property type="match status" value="1"/>
</dbReference>
<keyword evidence="1 4" id="KW-0547">Nucleotide-binding</keyword>
<dbReference type="InterPro" id="IPR003583">
    <property type="entry name" value="Hlx-hairpin-Hlx_DNA-bd_motif"/>
</dbReference>
<keyword evidence="4" id="KW-0413">Isomerase</keyword>
<dbReference type="SUPFAM" id="SSF52540">
    <property type="entry name" value="P-loop containing nucleoside triphosphate hydrolases"/>
    <property type="match status" value="2"/>
</dbReference>
<dbReference type="Proteomes" id="UP000595197">
    <property type="component" value="Chromosome"/>
</dbReference>
<protein>
    <recommendedName>
        <fullName evidence="4">ATP-dependent RecD2 DNA helicase</fullName>
        <ecNumber evidence="4">5.6.2.3</ecNumber>
    </recommendedName>
    <alternativeName>
        <fullName evidence="4">DNA 5'-3' helicase subunit RecD2</fullName>
    </alternativeName>
</protein>
<keyword evidence="4" id="KW-0347">Helicase</keyword>
<organism evidence="9 10">
    <name type="scientific">Skermanella cutis</name>
    <dbReference type="NCBI Taxonomy" id="2775420"/>
    <lineage>
        <taxon>Bacteria</taxon>
        <taxon>Pseudomonadati</taxon>
        <taxon>Pseudomonadota</taxon>
        <taxon>Alphaproteobacteria</taxon>
        <taxon>Rhodospirillales</taxon>
        <taxon>Azospirillaceae</taxon>
        <taxon>Skermanella</taxon>
    </lineage>
</organism>
<keyword evidence="3" id="KW-0342">GTP-binding</keyword>
<feature type="active site" evidence="5">
    <location>
        <position position="120"/>
    </location>
</feature>
<dbReference type="RefSeq" id="WP_201081494.1">
    <property type="nucleotide sequence ID" value="NZ_CP067420.1"/>
</dbReference>
<dbReference type="SUPFAM" id="SSF47781">
    <property type="entry name" value="RuvA domain 2-like"/>
    <property type="match status" value="1"/>
</dbReference>
<dbReference type="InterPro" id="IPR029493">
    <property type="entry name" value="RecD2-like_HHH"/>
</dbReference>
<dbReference type="Pfam" id="PF13245">
    <property type="entry name" value="AAA_19"/>
    <property type="match status" value="1"/>
</dbReference>
<feature type="domain" description="AAA+ ATPase" evidence="8">
    <location>
        <begin position="354"/>
        <end position="552"/>
    </location>
</feature>
<evidence type="ECO:0000259" key="7">
    <source>
        <dbReference type="SMART" id="SM00278"/>
    </source>
</evidence>
<dbReference type="Pfam" id="PF14490">
    <property type="entry name" value="HHH_RecD2"/>
    <property type="match status" value="1"/>
</dbReference>
<dbReference type="Gene3D" id="2.30.30.940">
    <property type="match status" value="1"/>
</dbReference>
<name>A0ABX7BEA7_9PROT</name>
<dbReference type="InterPro" id="IPR055446">
    <property type="entry name" value="RecD2_N_OB"/>
</dbReference>
<comment type="similarity">
    <text evidence="4">Belongs to the RecD family. RecD2 subfamily.</text>
</comment>
<dbReference type="EMBL" id="CP067420">
    <property type="protein sequence ID" value="QQP92517.1"/>
    <property type="molecule type" value="Genomic_DNA"/>
</dbReference>
<dbReference type="PANTHER" id="PTHR43788">
    <property type="entry name" value="DNA2/NAM7 HELICASE FAMILY MEMBER"/>
    <property type="match status" value="1"/>
</dbReference>
<keyword evidence="4" id="KW-0238">DNA-binding</keyword>
<keyword evidence="2 4" id="KW-0067">ATP-binding</keyword>
<feature type="domain" description="Helix-hairpin-helix DNA-binding motif class 1" evidence="7">
    <location>
        <begin position="138"/>
        <end position="157"/>
    </location>
</feature>
<accession>A0ABX7BEA7</accession>
<dbReference type="InterPro" id="IPR050534">
    <property type="entry name" value="Coronavir_polyprotein_1ab"/>
</dbReference>
<evidence type="ECO:0000256" key="6">
    <source>
        <dbReference type="SAM" id="MobiDB-lite"/>
    </source>
</evidence>
<dbReference type="InterPro" id="IPR033128">
    <property type="entry name" value="Adenylosuccin_syn_Lys_AS"/>
</dbReference>
<dbReference type="PANTHER" id="PTHR43788:SF6">
    <property type="entry name" value="DNA HELICASE B"/>
    <property type="match status" value="1"/>
</dbReference>
<comment type="function">
    <text evidence="4">DNA-dependent ATPase and ATP-dependent 5'-3' DNA helicase. Has no activity on blunt DNA or DNA with 3'-overhangs, requires at least 10 bases of 5'-ssDNA for helicase activity.</text>
</comment>
<evidence type="ECO:0000256" key="5">
    <source>
        <dbReference type="PROSITE-ProRule" id="PRU10134"/>
    </source>
</evidence>
<evidence type="ECO:0000256" key="2">
    <source>
        <dbReference type="ARBA" id="ARBA00022840"/>
    </source>
</evidence>
<dbReference type="Gene3D" id="1.10.10.2220">
    <property type="match status" value="1"/>
</dbReference>
<evidence type="ECO:0000313" key="10">
    <source>
        <dbReference type="Proteomes" id="UP000595197"/>
    </source>
</evidence>
<gene>
    <name evidence="4" type="primary">recD2</name>
    <name evidence="9" type="ORF">IGS68_18820</name>
</gene>
<dbReference type="HAMAP" id="MF_01488">
    <property type="entry name" value="RecD2"/>
    <property type="match status" value="1"/>
</dbReference>
<dbReference type="EC" id="5.6.2.3" evidence="4"/>
<dbReference type="InterPro" id="IPR027417">
    <property type="entry name" value="P-loop_NTPase"/>
</dbReference>
<dbReference type="Pfam" id="PF18335">
    <property type="entry name" value="SH3_13"/>
    <property type="match status" value="1"/>
</dbReference>
<dbReference type="CDD" id="cd18809">
    <property type="entry name" value="SF1_C_RecD"/>
    <property type="match status" value="1"/>
</dbReference>
<sequence>MTAVQHRVEQPNRPASPAPDREVLAGLVERVTFHNAENGFCVLRIKARGHRDLITVVGHAASISAGEFVQASGAWHNDRTHGLQFKAGFLRTTMPTTVEGIEKYLGSGMIRGIGPVYAKKLVRAFGADVFDVIEQQADRLREVAGIGPVRAKRIIAGWADQKVIREIMLFLHSHGVGTSRSVRIFKTYGPDAIQLISENPYRLARDIRGIGFVTADAIAARLGIEKTAMVRARAGIAYALAEAMDEGHCGLPRGDLLALAEKLLDIPSPLIEEAIDLELADGTVVADRLDGFEAVFLAGLYRSERNIATRLLGLAAGRPPWGAIDAATAIPWVEQRTGLTLAESQRAAVRLAVSSKLLVVTGGPGVGKTTLVNSILKILAVKGLAIALAAPTGRAAKRLSESTGMEAKTIHRLLETDPAAGGFKRTETNPLECELLVVDETSMVDVPLMNALLRAVPDGAAVLLVGDVDQLPSVGPGQVLADVINSGAVAVVRLTEVFRQAAESRIIVNAHRVNQGLMPEPHAGEGLTDFYFVDAADPEDGVRKVLHMVKHRIPERFGLDPVRDIQVLCPMNRGGLGARSLNIELQKVLNPPRDPRVERFGWTFCEGDKVMQIENDYDKEVYNGDLGVVARIDPDDNSLLIEFDGREVAYDAGELDQVVLAYATTIHKSQGSEYPAVILPVTTQHYAMLQRNLVYTGITRGKRLVVIVGQRKAMAIAVKGQQSRRRWSKLRDWLSGGAG</sequence>
<keyword evidence="10" id="KW-1185">Reference proteome</keyword>
<dbReference type="CDD" id="cd17933">
    <property type="entry name" value="DEXSc_RecD-like"/>
    <property type="match status" value="1"/>
</dbReference>
<feature type="compositionally biased region" description="Basic and acidic residues" evidence="6">
    <location>
        <begin position="1"/>
        <end position="10"/>
    </location>
</feature>
<feature type="binding site" evidence="4">
    <location>
        <begin position="365"/>
        <end position="369"/>
    </location>
    <ligand>
        <name>ATP</name>
        <dbReference type="ChEBI" id="CHEBI:30616"/>
    </ligand>
</feature>
<dbReference type="InterPro" id="IPR041451">
    <property type="entry name" value="RecD2_SH13"/>
</dbReference>
<dbReference type="SMART" id="SM00278">
    <property type="entry name" value="HhH1"/>
    <property type="match status" value="2"/>
</dbReference>
<dbReference type="InterPro" id="IPR003593">
    <property type="entry name" value="AAA+_ATPase"/>
</dbReference>
<evidence type="ECO:0000259" key="8">
    <source>
        <dbReference type="SMART" id="SM00382"/>
    </source>
</evidence>
<evidence type="ECO:0000256" key="4">
    <source>
        <dbReference type="HAMAP-Rule" id="MF_01488"/>
    </source>
</evidence>
<dbReference type="NCBIfam" id="TIGR01448">
    <property type="entry name" value="recD_rel"/>
    <property type="match status" value="1"/>
</dbReference>